<evidence type="ECO:0000313" key="3">
    <source>
        <dbReference type="Proteomes" id="UP000299102"/>
    </source>
</evidence>
<protein>
    <submittedName>
        <fullName evidence="2">Uncharacterized protein</fullName>
    </submittedName>
</protein>
<comment type="caution">
    <text evidence="2">The sequence shown here is derived from an EMBL/GenBank/DDBJ whole genome shotgun (WGS) entry which is preliminary data.</text>
</comment>
<reference evidence="2 3" key="1">
    <citation type="journal article" date="2019" name="Commun. Biol.">
        <title>The bagworm genome reveals a unique fibroin gene that provides high tensile strength.</title>
        <authorList>
            <person name="Kono N."/>
            <person name="Nakamura H."/>
            <person name="Ohtoshi R."/>
            <person name="Tomita M."/>
            <person name="Numata K."/>
            <person name="Arakawa K."/>
        </authorList>
    </citation>
    <scope>NUCLEOTIDE SEQUENCE [LARGE SCALE GENOMIC DNA]</scope>
</reference>
<accession>A0A4C1V9S8</accession>
<feature type="compositionally biased region" description="Basic and acidic residues" evidence="1">
    <location>
        <begin position="67"/>
        <end position="77"/>
    </location>
</feature>
<gene>
    <name evidence="2" type="ORF">EVAR_25048_1</name>
</gene>
<name>A0A4C1V9S8_EUMVA</name>
<feature type="region of interest" description="Disordered" evidence="1">
    <location>
        <begin position="1"/>
        <end position="89"/>
    </location>
</feature>
<evidence type="ECO:0000256" key="1">
    <source>
        <dbReference type="SAM" id="MobiDB-lite"/>
    </source>
</evidence>
<organism evidence="2 3">
    <name type="scientific">Eumeta variegata</name>
    <name type="common">Bagworm moth</name>
    <name type="synonym">Eumeta japonica</name>
    <dbReference type="NCBI Taxonomy" id="151549"/>
    <lineage>
        <taxon>Eukaryota</taxon>
        <taxon>Metazoa</taxon>
        <taxon>Ecdysozoa</taxon>
        <taxon>Arthropoda</taxon>
        <taxon>Hexapoda</taxon>
        <taxon>Insecta</taxon>
        <taxon>Pterygota</taxon>
        <taxon>Neoptera</taxon>
        <taxon>Endopterygota</taxon>
        <taxon>Lepidoptera</taxon>
        <taxon>Glossata</taxon>
        <taxon>Ditrysia</taxon>
        <taxon>Tineoidea</taxon>
        <taxon>Psychidae</taxon>
        <taxon>Oiketicinae</taxon>
        <taxon>Eumeta</taxon>
    </lineage>
</organism>
<dbReference type="EMBL" id="BGZK01000288">
    <property type="protein sequence ID" value="GBP34445.1"/>
    <property type="molecule type" value="Genomic_DNA"/>
</dbReference>
<proteinExistence type="predicted"/>
<sequence length="89" mass="10128">MENIVSDDLRARRRVEGSAQGRARSRERNPAAACEHPFNRTEIMSFRDETPDKENSLTYQGKKSRKNRYEIYSKEQEASSSIGGGAYNA</sequence>
<keyword evidence="3" id="KW-1185">Reference proteome</keyword>
<dbReference type="AlphaFoldDB" id="A0A4C1V9S8"/>
<feature type="compositionally biased region" description="Basic and acidic residues" evidence="1">
    <location>
        <begin position="45"/>
        <end position="55"/>
    </location>
</feature>
<feature type="compositionally biased region" description="Basic and acidic residues" evidence="1">
    <location>
        <begin position="7"/>
        <end position="16"/>
    </location>
</feature>
<evidence type="ECO:0000313" key="2">
    <source>
        <dbReference type="EMBL" id="GBP34445.1"/>
    </source>
</evidence>
<dbReference type="Proteomes" id="UP000299102">
    <property type="component" value="Unassembled WGS sequence"/>
</dbReference>